<evidence type="ECO:0000256" key="2">
    <source>
        <dbReference type="SAM" id="SignalP"/>
    </source>
</evidence>
<proteinExistence type="predicted"/>
<accession>A0A7S1RWR4</accession>
<dbReference type="AlphaFoldDB" id="A0A7S1RWR4"/>
<dbReference type="EMBL" id="HBGE01092018">
    <property type="protein sequence ID" value="CAD9178016.1"/>
    <property type="molecule type" value="Transcribed_RNA"/>
</dbReference>
<gene>
    <name evidence="3" type="ORF">ACAT0790_LOCUS54785</name>
</gene>
<feature type="region of interest" description="Disordered" evidence="1">
    <location>
        <begin position="244"/>
        <end position="271"/>
    </location>
</feature>
<feature type="signal peptide" evidence="2">
    <location>
        <begin position="1"/>
        <end position="19"/>
    </location>
</feature>
<protein>
    <submittedName>
        <fullName evidence="3">Uncharacterized protein</fullName>
    </submittedName>
</protein>
<keyword evidence="2" id="KW-0732">Signal</keyword>
<reference evidence="3" key="1">
    <citation type="submission" date="2021-01" db="EMBL/GenBank/DDBJ databases">
        <authorList>
            <person name="Corre E."/>
            <person name="Pelletier E."/>
            <person name="Niang G."/>
            <person name="Scheremetjew M."/>
            <person name="Finn R."/>
            <person name="Kale V."/>
            <person name="Holt S."/>
            <person name="Cochrane G."/>
            <person name="Meng A."/>
            <person name="Brown T."/>
            <person name="Cohen L."/>
        </authorList>
    </citation>
    <scope>NUCLEOTIDE SEQUENCE</scope>
    <source>
        <strain evidence="3">OF101</strain>
    </source>
</reference>
<evidence type="ECO:0000256" key="1">
    <source>
        <dbReference type="SAM" id="MobiDB-lite"/>
    </source>
</evidence>
<name>A0A7S1RWR4_ALECA</name>
<feature type="chain" id="PRO_5031058840" evidence="2">
    <location>
        <begin position="20"/>
        <end position="271"/>
    </location>
</feature>
<sequence length="271" mass="29093">MVLLMLATFLASSTWVCKEECIHVGDGREDRLLRCMDNCEVQGDARKDKTCESQCHTQVGFTRRQVRHIQSECEKDCSRHPGFMRFVALCGAASLMTVVPLLSSYKNACRCECCIGLGCSSRLALFSVGWVAYGFSCLWALPSVVEDPAEVGGKVLLGLAQGIAISAMAASRRMAEQGEAKVRGPPVGEPTWVQGGQAMNVIGASANGPSNQELQMQIQQLQQQVRDLVKLQTLQVQTHAQASARAAAPAARAPEPAAAPPAASEPRPLLL</sequence>
<evidence type="ECO:0000313" key="3">
    <source>
        <dbReference type="EMBL" id="CAD9178016.1"/>
    </source>
</evidence>
<organism evidence="3">
    <name type="scientific">Alexandrium catenella</name>
    <name type="common">Red tide dinoflagellate</name>
    <name type="synonym">Gonyaulax catenella</name>
    <dbReference type="NCBI Taxonomy" id="2925"/>
    <lineage>
        <taxon>Eukaryota</taxon>
        <taxon>Sar</taxon>
        <taxon>Alveolata</taxon>
        <taxon>Dinophyceae</taxon>
        <taxon>Gonyaulacales</taxon>
        <taxon>Pyrocystaceae</taxon>
        <taxon>Alexandrium</taxon>
    </lineage>
</organism>